<dbReference type="Pfam" id="PF13843">
    <property type="entry name" value="DDE_Tnp_1_7"/>
    <property type="match status" value="1"/>
</dbReference>
<accession>A0AAE1AUK2</accession>
<reference evidence="2" key="1">
    <citation type="journal article" date="2023" name="G3 (Bethesda)">
        <title>A reference genome for the long-term kleptoplast-retaining sea slug Elysia crispata morphotype clarki.</title>
        <authorList>
            <person name="Eastman K.E."/>
            <person name="Pendleton A.L."/>
            <person name="Shaikh M.A."/>
            <person name="Suttiyut T."/>
            <person name="Ogas R."/>
            <person name="Tomko P."/>
            <person name="Gavelis G."/>
            <person name="Widhalm J.R."/>
            <person name="Wisecaver J.H."/>
        </authorList>
    </citation>
    <scope>NUCLEOTIDE SEQUENCE</scope>
    <source>
        <strain evidence="2">ECLA1</strain>
    </source>
</reference>
<dbReference type="InterPro" id="IPR029526">
    <property type="entry name" value="PGBD"/>
</dbReference>
<sequence>MGCLLHCGALRQNNLSVEMLFRPVDGNSLVRATFEMHRFSNFLNHLRLDDKATRTERRARDLFAPIRDVWNSFHDNQAKTLQ</sequence>
<evidence type="ECO:0000259" key="1">
    <source>
        <dbReference type="Pfam" id="PF13843"/>
    </source>
</evidence>
<dbReference type="EMBL" id="JAWDGP010001281">
    <property type="protein sequence ID" value="KAK3793077.1"/>
    <property type="molecule type" value="Genomic_DNA"/>
</dbReference>
<protein>
    <recommendedName>
        <fullName evidence="1">PiggyBac transposable element-derived protein domain-containing protein</fullName>
    </recommendedName>
</protein>
<comment type="caution">
    <text evidence="2">The sequence shown here is derived from an EMBL/GenBank/DDBJ whole genome shotgun (WGS) entry which is preliminary data.</text>
</comment>
<feature type="domain" description="PiggyBac transposable element-derived protein" evidence="1">
    <location>
        <begin position="1"/>
        <end position="79"/>
    </location>
</feature>
<dbReference type="AlphaFoldDB" id="A0AAE1AUK2"/>
<proteinExistence type="predicted"/>
<gene>
    <name evidence="2" type="ORF">RRG08_038582</name>
</gene>
<dbReference type="Proteomes" id="UP001283361">
    <property type="component" value="Unassembled WGS sequence"/>
</dbReference>
<evidence type="ECO:0000313" key="3">
    <source>
        <dbReference type="Proteomes" id="UP001283361"/>
    </source>
</evidence>
<evidence type="ECO:0000313" key="2">
    <source>
        <dbReference type="EMBL" id="KAK3793077.1"/>
    </source>
</evidence>
<keyword evidence="3" id="KW-1185">Reference proteome</keyword>
<organism evidence="2 3">
    <name type="scientific">Elysia crispata</name>
    <name type="common">lettuce slug</name>
    <dbReference type="NCBI Taxonomy" id="231223"/>
    <lineage>
        <taxon>Eukaryota</taxon>
        <taxon>Metazoa</taxon>
        <taxon>Spiralia</taxon>
        <taxon>Lophotrochozoa</taxon>
        <taxon>Mollusca</taxon>
        <taxon>Gastropoda</taxon>
        <taxon>Heterobranchia</taxon>
        <taxon>Euthyneura</taxon>
        <taxon>Panpulmonata</taxon>
        <taxon>Sacoglossa</taxon>
        <taxon>Placobranchoidea</taxon>
        <taxon>Plakobranchidae</taxon>
        <taxon>Elysia</taxon>
    </lineage>
</organism>
<name>A0AAE1AUK2_9GAST</name>